<keyword evidence="2" id="KW-1185">Reference proteome</keyword>
<organism evidence="1 2">
    <name type="scientific">Rhodocollybia butyracea</name>
    <dbReference type="NCBI Taxonomy" id="206335"/>
    <lineage>
        <taxon>Eukaryota</taxon>
        <taxon>Fungi</taxon>
        <taxon>Dikarya</taxon>
        <taxon>Basidiomycota</taxon>
        <taxon>Agaricomycotina</taxon>
        <taxon>Agaricomycetes</taxon>
        <taxon>Agaricomycetidae</taxon>
        <taxon>Agaricales</taxon>
        <taxon>Marasmiineae</taxon>
        <taxon>Omphalotaceae</taxon>
        <taxon>Rhodocollybia</taxon>
    </lineage>
</organism>
<dbReference type="Proteomes" id="UP000772434">
    <property type="component" value="Unassembled WGS sequence"/>
</dbReference>
<accession>A0A9P5TVZ6</accession>
<evidence type="ECO:0000313" key="2">
    <source>
        <dbReference type="Proteomes" id="UP000772434"/>
    </source>
</evidence>
<dbReference type="OrthoDB" id="3037223at2759"/>
<name>A0A9P5TVZ6_9AGAR</name>
<sequence>TAKVKELNAWAKVVNEGFPARKKPIKTSVPKPKLVEALAVFYQLDLSQTPVTAPAEHPITVSEHILERQWDDFVAIAEERDLAEQNGIPFLLMKNANFPDSLCIELRRLLHCYLAQVTGTPRSALVAKNGSLDSLSAIHALHEALYDSGSLTVQVDAHIPQIDSRICSNLTTQVDLMYVLNNNKSVEVLGGQTLLEACALDIKALETISSSNGLQDAIGQVESGFLQNFVNDQRVGAKNPEVWSQVRNSVSKRKRLYSVLINDFKGDKDHFFAFFTMPEKLSKSGKLLPAKPVAFRLAVEAISRCKKEVDVERSKSVYHIPDSEQFSLELWNTKWGQQNDWEIWRKLGKERYLS</sequence>
<evidence type="ECO:0000313" key="1">
    <source>
        <dbReference type="EMBL" id="KAF9040326.1"/>
    </source>
</evidence>
<dbReference type="AlphaFoldDB" id="A0A9P5TVZ6"/>
<gene>
    <name evidence="1" type="ORF">BDP27DRAFT_1435167</name>
</gene>
<feature type="non-terminal residue" evidence="1">
    <location>
        <position position="1"/>
    </location>
</feature>
<reference evidence="1" key="1">
    <citation type="submission" date="2020-11" db="EMBL/GenBank/DDBJ databases">
        <authorList>
            <consortium name="DOE Joint Genome Institute"/>
            <person name="Ahrendt S."/>
            <person name="Riley R."/>
            <person name="Andreopoulos W."/>
            <person name="Labutti K."/>
            <person name="Pangilinan J."/>
            <person name="Ruiz-Duenas F.J."/>
            <person name="Barrasa J.M."/>
            <person name="Sanchez-Garcia M."/>
            <person name="Camarero S."/>
            <person name="Miyauchi S."/>
            <person name="Serrano A."/>
            <person name="Linde D."/>
            <person name="Babiker R."/>
            <person name="Drula E."/>
            <person name="Ayuso-Fernandez I."/>
            <person name="Pacheco R."/>
            <person name="Padilla G."/>
            <person name="Ferreira P."/>
            <person name="Barriuso J."/>
            <person name="Kellner H."/>
            <person name="Castanera R."/>
            <person name="Alfaro M."/>
            <person name="Ramirez L."/>
            <person name="Pisabarro A.G."/>
            <person name="Kuo A."/>
            <person name="Tritt A."/>
            <person name="Lipzen A."/>
            <person name="He G."/>
            <person name="Yan M."/>
            <person name="Ng V."/>
            <person name="Cullen D."/>
            <person name="Martin F."/>
            <person name="Rosso M.-N."/>
            <person name="Henrissat B."/>
            <person name="Hibbett D."/>
            <person name="Martinez A.T."/>
            <person name="Grigoriev I.V."/>
        </authorList>
    </citation>
    <scope>NUCLEOTIDE SEQUENCE</scope>
    <source>
        <strain evidence="1">AH 40177</strain>
    </source>
</reference>
<proteinExistence type="predicted"/>
<protein>
    <submittedName>
        <fullName evidence="1">Uncharacterized protein</fullName>
    </submittedName>
</protein>
<dbReference type="EMBL" id="JADNRY010000561">
    <property type="protein sequence ID" value="KAF9040326.1"/>
    <property type="molecule type" value="Genomic_DNA"/>
</dbReference>
<comment type="caution">
    <text evidence="1">The sequence shown here is derived from an EMBL/GenBank/DDBJ whole genome shotgun (WGS) entry which is preliminary data.</text>
</comment>